<name>A0AA88Y3U7_PINIB</name>
<accession>A0AA88Y3U7</accession>
<dbReference type="InterPro" id="IPR013783">
    <property type="entry name" value="Ig-like_fold"/>
</dbReference>
<dbReference type="Gene3D" id="2.60.40.10">
    <property type="entry name" value="Immunoglobulins"/>
    <property type="match status" value="1"/>
</dbReference>
<keyword evidence="2" id="KW-1185">Reference proteome</keyword>
<proteinExistence type="predicted"/>
<dbReference type="AlphaFoldDB" id="A0AA88Y3U7"/>
<evidence type="ECO:0008006" key="3">
    <source>
        <dbReference type="Google" id="ProtNLM"/>
    </source>
</evidence>
<comment type="caution">
    <text evidence="1">The sequence shown here is derived from an EMBL/GenBank/DDBJ whole genome shotgun (WGS) entry which is preliminary data.</text>
</comment>
<dbReference type="InterPro" id="IPR036116">
    <property type="entry name" value="FN3_sf"/>
</dbReference>
<dbReference type="SUPFAM" id="SSF49265">
    <property type="entry name" value="Fibronectin type III"/>
    <property type="match status" value="1"/>
</dbReference>
<gene>
    <name evidence="1" type="ORF">FSP39_023226</name>
</gene>
<organism evidence="1 2">
    <name type="scientific">Pinctada imbricata</name>
    <name type="common">Atlantic pearl-oyster</name>
    <name type="synonym">Pinctada martensii</name>
    <dbReference type="NCBI Taxonomy" id="66713"/>
    <lineage>
        <taxon>Eukaryota</taxon>
        <taxon>Metazoa</taxon>
        <taxon>Spiralia</taxon>
        <taxon>Lophotrochozoa</taxon>
        <taxon>Mollusca</taxon>
        <taxon>Bivalvia</taxon>
        <taxon>Autobranchia</taxon>
        <taxon>Pteriomorphia</taxon>
        <taxon>Pterioida</taxon>
        <taxon>Pterioidea</taxon>
        <taxon>Pteriidae</taxon>
        <taxon>Pinctada</taxon>
    </lineage>
</organism>
<dbReference type="EMBL" id="VSWD01000010">
    <property type="protein sequence ID" value="KAK3091864.1"/>
    <property type="molecule type" value="Genomic_DNA"/>
</dbReference>
<sequence>MSESLVQNVVDTMASASMQKSHLVDLLSTLKQAKEQITVSASSSREGLKQHFQTLRKDIDNAIQRRLDYLLGEVGKMEEDSLTSITGFEDTVKESLQAANQVIEEGKQILSNNPEENVEALVKFKENPQTKNLECILESPSLSDVPYISADVREGLSERVAELITKEGRVVERAPVQISDIIERPGGLLVKWMEVEEELEDVEFCLQYCNGNITYSNINKATFHDAYTGPLMCHTVRHLRTKAHYSFRVRCRVVGDTEWSVWCVPRSASTSIPHYQWNTSTDGYSTSNENKTANREAGEVFSVLYSNDKSYVAGCPITFKILDVGETSPLDGIGLSLTNEDLDTMRRKNAIFVSSRGCVYVDGQEMKTKLPSLGRNSKLNIDTEDLSNGKIRVSVEVEGKEVTSDWKLDQSQGIKEISDDTAKARAPSLYFGMQFSHENWKVMVE</sequence>
<evidence type="ECO:0000313" key="1">
    <source>
        <dbReference type="EMBL" id="KAK3091864.1"/>
    </source>
</evidence>
<dbReference type="Proteomes" id="UP001186944">
    <property type="component" value="Unassembled WGS sequence"/>
</dbReference>
<evidence type="ECO:0000313" key="2">
    <source>
        <dbReference type="Proteomes" id="UP001186944"/>
    </source>
</evidence>
<reference evidence="1" key="1">
    <citation type="submission" date="2019-08" db="EMBL/GenBank/DDBJ databases">
        <title>The improved chromosome-level genome for the pearl oyster Pinctada fucata martensii using PacBio sequencing and Hi-C.</title>
        <authorList>
            <person name="Zheng Z."/>
        </authorList>
    </citation>
    <scope>NUCLEOTIDE SEQUENCE</scope>
    <source>
        <strain evidence="1">ZZ-2019</strain>
        <tissue evidence="1">Adductor muscle</tissue>
    </source>
</reference>
<protein>
    <recommendedName>
        <fullName evidence="3">Cytokine receptor-like factor 3</fullName>
    </recommendedName>
</protein>